<proteinExistence type="predicted"/>
<reference evidence="2 3" key="1">
    <citation type="submission" date="2021-03" db="EMBL/GenBank/DDBJ databases">
        <title>Antimicrobial resistance genes in bacteria isolated from Japanese honey, and their potential for conferring macrolide and lincosamide resistance in the American foulbrood pathogen Paenibacillus larvae.</title>
        <authorList>
            <person name="Okamoto M."/>
            <person name="Kumagai M."/>
            <person name="Kanamori H."/>
            <person name="Takamatsu D."/>
        </authorList>
    </citation>
    <scope>NUCLEOTIDE SEQUENCE [LARGE SCALE GENOMIC DNA]</scope>
    <source>
        <strain evidence="2 3">J42TS3</strain>
    </source>
</reference>
<keyword evidence="3" id="KW-1185">Reference proteome</keyword>
<dbReference type="RefSeq" id="WP_213653884.1">
    <property type="nucleotide sequence ID" value="NZ_BOSL01000002.1"/>
</dbReference>
<gene>
    <name evidence="2" type="ORF">J42TS3_08460</name>
</gene>
<feature type="compositionally biased region" description="Basic and acidic residues" evidence="1">
    <location>
        <begin position="1"/>
        <end position="12"/>
    </location>
</feature>
<comment type="caution">
    <text evidence="2">The sequence shown here is derived from an EMBL/GenBank/DDBJ whole genome shotgun (WGS) entry which is preliminary data.</text>
</comment>
<dbReference type="EMBL" id="BOSL01000002">
    <property type="protein sequence ID" value="GIP51811.1"/>
    <property type="molecule type" value="Genomic_DNA"/>
</dbReference>
<protein>
    <submittedName>
        <fullName evidence="2">Uncharacterized protein</fullName>
    </submittedName>
</protein>
<organism evidence="2 3">
    <name type="scientific">Paenibacillus vini</name>
    <dbReference type="NCBI Taxonomy" id="1476024"/>
    <lineage>
        <taxon>Bacteria</taxon>
        <taxon>Bacillati</taxon>
        <taxon>Bacillota</taxon>
        <taxon>Bacilli</taxon>
        <taxon>Bacillales</taxon>
        <taxon>Paenibacillaceae</taxon>
        <taxon>Paenibacillus</taxon>
    </lineage>
</organism>
<feature type="compositionally biased region" description="Polar residues" evidence="1">
    <location>
        <begin position="58"/>
        <end position="67"/>
    </location>
</feature>
<dbReference type="Proteomes" id="UP000679992">
    <property type="component" value="Unassembled WGS sequence"/>
</dbReference>
<accession>A0ABQ4M743</accession>
<evidence type="ECO:0000313" key="2">
    <source>
        <dbReference type="EMBL" id="GIP51811.1"/>
    </source>
</evidence>
<evidence type="ECO:0000313" key="3">
    <source>
        <dbReference type="Proteomes" id="UP000679992"/>
    </source>
</evidence>
<sequence length="67" mass="7439">MSKEKDKFEGLDRGPGVNPIPVPDNSVSSTDMLAEVVDVLLNNPKEDQQDKNQRQEQADVSNRTADK</sequence>
<feature type="region of interest" description="Disordered" evidence="1">
    <location>
        <begin position="1"/>
        <end position="67"/>
    </location>
</feature>
<feature type="compositionally biased region" description="Basic and acidic residues" evidence="1">
    <location>
        <begin position="44"/>
        <end position="57"/>
    </location>
</feature>
<evidence type="ECO:0000256" key="1">
    <source>
        <dbReference type="SAM" id="MobiDB-lite"/>
    </source>
</evidence>
<name>A0ABQ4M743_9BACL</name>